<feature type="chain" id="PRO_5039238156" evidence="1">
    <location>
        <begin position="21"/>
        <end position="359"/>
    </location>
</feature>
<dbReference type="RefSeq" id="WP_121586306.1">
    <property type="nucleotide sequence ID" value="NZ_RCHT01000004.1"/>
</dbReference>
<dbReference type="NCBIfam" id="TIGR02122">
    <property type="entry name" value="TRAP_TAXI"/>
    <property type="match status" value="1"/>
</dbReference>
<dbReference type="InterPro" id="IPR011852">
    <property type="entry name" value="TRAP_TAXI"/>
</dbReference>
<dbReference type="PROSITE" id="PS51257">
    <property type="entry name" value="PROKAR_LIPOPROTEIN"/>
    <property type="match status" value="1"/>
</dbReference>
<gene>
    <name evidence="2" type="ORF">D4A47_04285</name>
</gene>
<sequence>MKKKLALLLALSLTVSSLLTGCGGSEGAEQPAAEGKHENVDVELLAASSTVQNVGIAIADVITKNSGFIRMAATGTNSSEANIVQMLEKDEHTNTFYMTSAAPYISAKTGIGAFKDYEPCQDQRLVAAMLYGVNGFVTTDPSIKSLSDLDGKKVAMFADELPQQMAKAAFDILGINVEIKTLTFSDQFTALSDGLVDACLYLGTGLPNGEPLVPASPLQELIANKGGKVYAVTFPADLQAEAVTKAGLDGKWAYSPIICPAGSLQETDTESFEAYGSVTALVACWADTDEEVVYEFTKTLCEKYADLGNYMTELKPITPSLMLSMLYMAEGEEDIHPGALRYYKEAGLWPSVWEEANSK</sequence>
<dbReference type="EMBL" id="RCHT01000004">
    <property type="protein sequence ID" value="RLL13168.1"/>
    <property type="molecule type" value="Genomic_DNA"/>
</dbReference>
<dbReference type="Pfam" id="PF16868">
    <property type="entry name" value="NMT1_3"/>
    <property type="match status" value="1"/>
</dbReference>
<comment type="caution">
    <text evidence="2">The sequence shown here is derived from an EMBL/GenBank/DDBJ whole genome shotgun (WGS) entry which is preliminary data.</text>
</comment>
<name>A0A498CN90_9FIRM</name>
<protein>
    <submittedName>
        <fullName evidence="2">TAXI family TRAP transporter solute-binding subunit</fullName>
    </submittedName>
</protein>
<keyword evidence="3" id="KW-1185">Reference proteome</keyword>
<organism evidence="2 3">
    <name type="scientific">Anaerotruncus massiliensis</name>
    <name type="common">ex Liu et al. 2021</name>
    <dbReference type="NCBI Taxonomy" id="2321404"/>
    <lineage>
        <taxon>Bacteria</taxon>
        <taxon>Bacillati</taxon>
        <taxon>Bacillota</taxon>
        <taxon>Clostridia</taxon>
        <taxon>Eubacteriales</taxon>
        <taxon>Oscillospiraceae</taxon>
        <taxon>Anaerotruncus</taxon>
    </lineage>
</organism>
<evidence type="ECO:0000256" key="1">
    <source>
        <dbReference type="SAM" id="SignalP"/>
    </source>
</evidence>
<dbReference type="Proteomes" id="UP000276301">
    <property type="component" value="Unassembled WGS sequence"/>
</dbReference>
<reference evidence="2 3" key="1">
    <citation type="submission" date="2018-10" db="EMBL/GenBank/DDBJ databases">
        <title>Anaerotruncus faecis sp. nov., isolated from human feces.</title>
        <authorList>
            <person name="Wang Y.-J."/>
        </authorList>
    </citation>
    <scope>NUCLEOTIDE SEQUENCE [LARGE SCALE GENOMIC DNA]</scope>
    <source>
        <strain evidence="2 3">22A2-44</strain>
    </source>
</reference>
<dbReference type="PANTHER" id="PTHR42941">
    <property type="entry name" value="SLL1037 PROTEIN"/>
    <property type="match status" value="1"/>
</dbReference>
<dbReference type="AlphaFoldDB" id="A0A498CN90"/>
<evidence type="ECO:0000313" key="2">
    <source>
        <dbReference type="EMBL" id="RLL13168.1"/>
    </source>
</evidence>
<keyword evidence="1" id="KW-0732">Signal</keyword>
<feature type="signal peptide" evidence="1">
    <location>
        <begin position="1"/>
        <end position="20"/>
    </location>
</feature>
<dbReference type="SUPFAM" id="SSF53850">
    <property type="entry name" value="Periplasmic binding protein-like II"/>
    <property type="match status" value="1"/>
</dbReference>
<dbReference type="PANTHER" id="PTHR42941:SF1">
    <property type="entry name" value="SLL1037 PROTEIN"/>
    <property type="match status" value="1"/>
</dbReference>
<dbReference type="Gene3D" id="3.40.190.10">
    <property type="entry name" value="Periplasmic binding protein-like II"/>
    <property type="match status" value="2"/>
</dbReference>
<proteinExistence type="predicted"/>
<evidence type="ECO:0000313" key="3">
    <source>
        <dbReference type="Proteomes" id="UP000276301"/>
    </source>
</evidence>
<accession>A0A498CN90</accession>